<proteinExistence type="predicted"/>
<name>A0A511USZ6_9GAMM</name>
<gene>
    <name evidence="1" type="ORF">HVA01_33730</name>
</gene>
<protein>
    <submittedName>
        <fullName evidence="1">Uncharacterized protein</fullName>
    </submittedName>
</protein>
<accession>A0A511USZ6</accession>
<keyword evidence="2" id="KW-1185">Reference proteome</keyword>
<evidence type="ECO:0000313" key="1">
    <source>
        <dbReference type="EMBL" id="GEN29727.1"/>
    </source>
</evidence>
<sequence length="57" mass="6090">MNTQKASAQQNAWVAPQLNVMSVRETYQGATPFSTEAIVVDVSDSPSNGYIIDTLGS</sequence>
<evidence type="ECO:0000313" key="2">
    <source>
        <dbReference type="Proteomes" id="UP000321303"/>
    </source>
</evidence>
<dbReference type="EMBL" id="BJXV01000035">
    <property type="protein sequence ID" value="GEN29727.1"/>
    <property type="molecule type" value="Genomic_DNA"/>
</dbReference>
<organism evidence="1 2">
    <name type="scientific">Halovibrio variabilis</name>
    <dbReference type="NCBI Taxonomy" id="31910"/>
    <lineage>
        <taxon>Bacteria</taxon>
        <taxon>Pseudomonadati</taxon>
        <taxon>Pseudomonadota</taxon>
        <taxon>Gammaproteobacteria</taxon>
        <taxon>Oceanospirillales</taxon>
        <taxon>Halomonadaceae</taxon>
        <taxon>Halovibrio</taxon>
    </lineage>
</organism>
<dbReference type="Proteomes" id="UP000321303">
    <property type="component" value="Unassembled WGS sequence"/>
</dbReference>
<reference evidence="1 2" key="1">
    <citation type="submission" date="2019-07" db="EMBL/GenBank/DDBJ databases">
        <title>Whole genome shotgun sequence of Halomonas variabilis NBRC 102410.</title>
        <authorList>
            <person name="Hosoyama A."/>
            <person name="Uohara A."/>
            <person name="Ohji S."/>
            <person name="Ichikawa N."/>
        </authorList>
    </citation>
    <scope>NUCLEOTIDE SEQUENCE [LARGE SCALE GENOMIC DNA]</scope>
    <source>
        <strain evidence="1 2">NBRC 102410</strain>
    </source>
</reference>
<dbReference type="AlphaFoldDB" id="A0A511USZ6"/>
<comment type="caution">
    <text evidence="1">The sequence shown here is derived from an EMBL/GenBank/DDBJ whole genome shotgun (WGS) entry which is preliminary data.</text>
</comment>